<protein>
    <submittedName>
        <fullName evidence="1">Polyketide cyclase/dehydrase/lipid transport protein</fullName>
    </submittedName>
</protein>
<accession>A0A3D9KYC9</accession>
<comment type="caution">
    <text evidence="1">The sequence shown here is derived from an EMBL/GenBank/DDBJ whole genome shotgun (WGS) entry which is preliminary data.</text>
</comment>
<reference evidence="1 2" key="1">
    <citation type="submission" date="2018-07" db="EMBL/GenBank/DDBJ databases">
        <title>Genomic Encyclopedia of Type Strains, Phase IV (KMG-IV): sequencing the most valuable type-strain genomes for metagenomic binning, comparative biology and taxonomic classification.</title>
        <authorList>
            <person name="Goeker M."/>
        </authorList>
    </citation>
    <scope>NUCLEOTIDE SEQUENCE [LARGE SCALE GENOMIC DNA]</scope>
    <source>
        <strain evidence="1 2">DSM 4134</strain>
    </source>
</reference>
<name>A0A3D9KYC9_MARFU</name>
<dbReference type="Proteomes" id="UP000256779">
    <property type="component" value="Unassembled WGS sequence"/>
</dbReference>
<dbReference type="InterPro" id="IPR019587">
    <property type="entry name" value="Polyketide_cyclase/dehydratase"/>
</dbReference>
<dbReference type="AlphaFoldDB" id="A0A3D9KYC9"/>
<dbReference type="EMBL" id="QREG01000021">
    <property type="protein sequence ID" value="RED94409.1"/>
    <property type="molecule type" value="Genomic_DNA"/>
</dbReference>
<sequence length="151" mass="17202">MKVLAPLAENGKINPNASIRDSQSTIINAPVDVVWKSITEIEKWPEWNDDIADVKFEELSIGSTFSWTMNGTSISSTIRQIKENEMISWTGKAMGMKAIHVWNLEETDGNQTIVTTDESLQGFFTLFFSHQKLHSTLLHWLDRLKQHAEKV</sequence>
<dbReference type="OrthoDB" id="9810827at2"/>
<dbReference type="RefSeq" id="WP_115869640.1">
    <property type="nucleotide sequence ID" value="NZ_QREG01000021.1"/>
</dbReference>
<dbReference type="InterPro" id="IPR023393">
    <property type="entry name" value="START-like_dom_sf"/>
</dbReference>
<dbReference type="Gene3D" id="3.30.530.20">
    <property type="match status" value="1"/>
</dbReference>
<evidence type="ECO:0000313" key="2">
    <source>
        <dbReference type="Proteomes" id="UP000256779"/>
    </source>
</evidence>
<dbReference type="Pfam" id="PF10604">
    <property type="entry name" value="Polyketide_cyc2"/>
    <property type="match status" value="1"/>
</dbReference>
<evidence type="ECO:0000313" key="1">
    <source>
        <dbReference type="EMBL" id="RED94409.1"/>
    </source>
</evidence>
<gene>
    <name evidence="1" type="ORF">C7460_12196</name>
</gene>
<keyword evidence="2" id="KW-1185">Reference proteome</keyword>
<dbReference type="SUPFAM" id="SSF55961">
    <property type="entry name" value="Bet v1-like"/>
    <property type="match status" value="1"/>
</dbReference>
<proteinExistence type="predicted"/>
<organism evidence="1 2">
    <name type="scientific">Marinoscillum furvescens DSM 4134</name>
    <dbReference type="NCBI Taxonomy" id="1122208"/>
    <lineage>
        <taxon>Bacteria</taxon>
        <taxon>Pseudomonadati</taxon>
        <taxon>Bacteroidota</taxon>
        <taxon>Cytophagia</taxon>
        <taxon>Cytophagales</taxon>
        <taxon>Reichenbachiellaceae</taxon>
        <taxon>Marinoscillum</taxon>
    </lineage>
</organism>